<reference evidence="3 4" key="1">
    <citation type="submission" date="2019-07" db="EMBL/GenBank/DDBJ databases">
        <title>Whole genome shotgun sequence of Reyranella soli NBRC 108950.</title>
        <authorList>
            <person name="Hosoyama A."/>
            <person name="Uohara A."/>
            <person name="Ohji S."/>
            <person name="Ichikawa N."/>
        </authorList>
    </citation>
    <scope>NUCLEOTIDE SEQUENCE [LARGE SCALE GENOMIC DNA]</scope>
    <source>
        <strain evidence="3 4">NBRC 108950</strain>
    </source>
</reference>
<dbReference type="Proteomes" id="UP000321058">
    <property type="component" value="Unassembled WGS sequence"/>
</dbReference>
<keyword evidence="1" id="KW-0597">Phosphoprotein</keyword>
<name>A0A512NJL2_9HYPH</name>
<dbReference type="InterPro" id="IPR011006">
    <property type="entry name" value="CheY-like_superfamily"/>
</dbReference>
<accession>A0A512NJL2</accession>
<feature type="domain" description="Response regulatory" evidence="2">
    <location>
        <begin position="3"/>
        <end position="113"/>
    </location>
</feature>
<dbReference type="Pfam" id="PF00072">
    <property type="entry name" value="Response_reg"/>
    <property type="match status" value="1"/>
</dbReference>
<dbReference type="InterPro" id="IPR001789">
    <property type="entry name" value="Sig_transdc_resp-reg_receiver"/>
</dbReference>
<evidence type="ECO:0000256" key="1">
    <source>
        <dbReference type="PROSITE-ProRule" id="PRU00169"/>
    </source>
</evidence>
<proteinExistence type="predicted"/>
<dbReference type="EMBL" id="BKAJ01000120">
    <property type="protein sequence ID" value="GEP59141.1"/>
    <property type="molecule type" value="Genomic_DNA"/>
</dbReference>
<evidence type="ECO:0000259" key="2">
    <source>
        <dbReference type="PROSITE" id="PS50110"/>
    </source>
</evidence>
<gene>
    <name evidence="3" type="ORF">RSO01_63070</name>
</gene>
<dbReference type="OrthoDB" id="582170at2"/>
<dbReference type="AlphaFoldDB" id="A0A512NJL2"/>
<organism evidence="3 4">
    <name type="scientific">Reyranella soli</name>
    <dbReference type="NCBI Taxonomy" id="1230389"/>
    <lineage>
        <taxon>Bacteria</taxon>
        <taxon>Pseudomonadati</taxon>
        <taxon>Pseudomonadota</taxon>
        <taxon>Alphaproteobacteria</taxon>
        <taxon>Hyphomicrobiales</taxon>
        <taxon>Reyranellaceae</taxon>
        <taxon>Reyranella</taxon>
    </lineage>
</organism>
<evidence type="ECO:0000313" key="4">
    <source>
        <dbReference type="Proteomes" id="UP000321058"/>
    </source>
</evidence>
<dbReference type="SUPFAM" id="SSF52172">
    <property type="entry name" value="CheY-like"/>
    <property type="match status" value="1"/>
</dbReference>
<evidence type="ECO:0000313" key="3">
    <source>
        <dbReference type="EMBL" id="GEP59141.1"/>
    </source>
</evidence>
<dbReference type="PROSITE" id="PS50110">
    <property type="entry name" value="RESPONSE_REGULATORY"/>
    <property type="match status" value="1"/>
</dbReference>
<dbReference type="SMART" id="SM00448">
    <property type="entry name" value="REC"/>
    <property type="match status" value="1"/>
</dbReference>
<sequence length="118" mass="12982">MWRVLVVEDDSLQADHMCDLLLAEDMEPIGPAATAEAALNLLDATSLDAGVLDIRLQNGLCFDVARTLIERRIPFLFLTGSVGEVVPTAFQAVPLLRKPCESATLFEALRKILPLRQH</sequence>
<dbReference type="Gene3D" id="3.40.50.2300">
    <property type="match status" value="1"/>
</dbReference>
<dbReference type="GO" id="GO:0000160">
    <property type="term" value="P:phosphorelay signal transduction system"/>
    <property type="evidence" value="ECO:0007669"/>
    <property type="project" value="InterPro"/>
</dbReference>
<feature type="modified residue" description="4-aspartylphosphate" evidence="1">
    <location>
        <position position="53"/>
    </location>
</feature>
<dbReference type="RefSeq" id="WP_147154500.1">
    <property type="nucleotide sequence ID" value="NZ_BKAJ01000120.1"/>
</dbReference>
<protein>
    <submittedName>
        <fullName evidence="3">Response regulator</fullName>
    </submittedName>
</protein>
<keyword evidence="4" id="KW-1185">Reference proteome</keyword>
<comment type="caution">
    <text evidence="3">The sequence shown here is derived from an EMBL/GenBank/DDBJ whole genome shotgun (WGS) entry which is preliminary data.</text>
</comment>